<evidence type="ECO:0000313" key="3">
    <source>
        <dbReference type="Proteomes" id="UP000712281"/>
    </source>
</evidence>
<dbReference type="EMBL" id="QGKW02000276">
    <property type="protein sequence ID" value="KAF2608136.1"/>
    <property type="molecule type" value="Genomic_DNA"/>
</dbReference>
<feature type="region of interest" description="Disordered" evidence="1">
    <location>
        <begin position="32"/>
        <end position="69"/>
    </location>
</feature>
<dbReference type="AlphaFoldDB" id="A0A8S9LSI3"/>
<dbReference type="Proteomes" id="UP000712281">
    <property type="component" value="Unassembled WGS sequence"/>
</dbReference>
<protein>
    <submittedName>
        <fullName evidence="2">Uncharacterized protein</fullName>
    </submittedName>
</protein>
<reference evidence="2" key="1">
    <citation type="submission" date="2019-12" db="EMBL/GenBank/DDBJ databases">
        <title>Genome sequencing and annotation of Brassica cretica.</title>
        <authorList>
            <person name="Studholme D.J."/>
            <person name="Sarris P.F."/>
        </authorList>
    </citation>
    <scope>NUCLEOTIDE SEQUENCE</scope>
    <source>
        <strain evidence="2">PFS-001/15</strain>
        <tissue evidence="2">Leaf</tissue>
    </source>
</reference>
<organism evidence="2 3">
    <name type="scientific">Brassica cretica</name>
    <name type="common">Mustard</name>
    <dbReference type="NCBI Taxonomy" id="69181"/>
    <lineage>
        <taxon>Eukaryota</taxon>
        <taxon>Viridiplantae</taxon>
        <taxon>Streptophyta</taxon>
        <taxon>Embryophyta</taxon>
        <taxon>Tracheophyta</taxon>
        <taxon>Spermatophyta</taxon>
        <taxon>Magnoliopsida</taxon>
        <taxon>eudicotyledons</taxon>
        <taxon>Gunneridae</taxon>
        <taxon>Pentapetalae</taxon>
        <taxon>rosids</taxon>
        <taxon>malvids</taxon>
        <taxon>Brassicales</taxon>
        <taxon>Brassicaceae</taxon>
        <taxon>Brassiceae</taxon>
        <taxon>Brassica</taxon>
    </lineage>
</organism>
<comment type="caution">
    <text evidence="2">The sequence shown here is derived from an EMBL/GenBank/DDBJ whole genome shotgun (WGS) entry which is preliminary data.</text>
</comment>
<name>A0A8S9LSI3_BRACR</name>
<gene>
    <name evidence="2" type="ORF">F2Q68_00043663</name>
</gene>
<sequence>MFLVGHALIGEENALRGKEIWVCVSRSWVSPPQPAPPSAAACSSQGSSSTNVCGQERDPRLMLMPRSAS</sequence>
<evidence type="ECO:0000313" key="2">
    <source>
        <dbReference type="EMBL" id="KAF2608136.1"/>
    </source>
</evidence>
<proteinExistence type="predicted"/>
<feature type="compositionally biased region" description="Low complexity" evidence="1">
    <location>
        <begin position="38"/>
        <end position="49"/>
    </location>
</feature>
<accession>A0A8S9LSI3</accession>
<evidence type="ECO:0000256" key="1">
    <source>
        <dbReference type="SAM" id="MobiDB-lite"/>
    </source>
</evidence>